<dbReference type="EMBL" id="JBHTJL010000003">
    <property type="protein sequence ID" value="MFD1061856.1"/>
    <property type="molecule type" value="Genomic_DNA"/>
</dbReference>
<keyword evidence="1" id="KW-0732">Signal</keyword>
<protein>
    <submittedName>
        <fullName evidence="2">Uncharacterized protein</fullName>
    </submittedName>
</protein>
<evidence type="ECO:0000256" key="1">
    <source>
        <dbReference type="SAM" id="SignalP"/>
    </source>
</evidence>
<organism evidence="2 3">
    <name type="scientific">Winogradskyella litorisediminis</name>
    <dbReference type="NCBI Taxonomy" id="1156618"/>
    <lineage>
        <taxon>Bacteria</taxon>
        <taxon>Pseudomonadati</taxon>
        <taxon>Bacteroidota</taxon>
        <taxon>Flavobacteriia</taxon>
        <taxon>Flavobacteriales</taxon>
        <taxon>Flavobacteriaceae</taxon>
        <taxon>Winogradskyella</taxon>
    </lineage>
</organism>
<sequence>MKLSSLLFMVTISLCASLCCPEENDFGPTIFIENENLIQVENSETTFNLNESIVIETTINNSQTTTSGETILLTDLFYNDSLEDAFLQFDVSLFKETGFGTLSPISLTQDAVTNDFGQVEVNSQFNLVRAFYDETTHSFRSRFSINLRESGTFFLANSRFGFNDFTQVIISGGVYELGFVELRTSIENANAEGAYEFQVIE</sequence>
<reference evidence="3" key="1">
    <citation type="journal article" date="2019" name="Int. J. Syst. Evol. Microbiol.">
        <title>The Global Catalogue of Microorganisms (GCM) 10K type strain sequencing project: providing services to taxonomists for standard genome sequencing and annotation.</title>
        <authorList>
            <consortium name="The Broad Institute Genomics Platform"/>
            <consortium name="The Broad Institute Genome Sequencing Center for Infectious Disease"/>
            <person name="Wu L."/>
            <person name="Ma J."/>
        </authorList>
    </citation>
    <scope>NUCLEOTIDE SEQUENCE [LARGE SCALE GENOMIC DNA]</scope>
    <source>
        <strain evidence="3">CCUG 62215</strain>
    </source>
</reference>
<evidence type="ECO:0000313" key="2">
    <source>
        <dbReference type="EMBL" id="MFD1061856.1"/>
    </source>
</evidence>
<feature type="signal peptide" evidence="1">
    <location>
        <begin position="1"/>
        <end position="18"/>
    </location>
</feature>
<gene>
    <name evidence="2" type="ORF">ACFQ1Q_01260</name>
</gene>
<comment type="caution">
    <text evidence="2">The sequence shown here is derived from an EMBL/GenBank/DDBJ whole genome shotgun (WGS) entry which is preliminary data.</text>
</comment>
<name>A0ABW3N6J3_9FLAO</name>
<feature type="chain" id="PRO_5045221771" evidence="1">
    <location>
        <begin position="19"/>
        <end position="201"/>
    </location>
</feature>
<dbReference type="Proteomes" id="UP001597013">
    <property type="component" value="Unassembled WGS sequence"/>
</dbReference>
<proteinExistence type="predicted"/>
<keyword evidence="3" id="KW-1185">Reference proteome</keyword>
<evidence type="ECO:0000313" key="3">
    <source>
        <dbReference type="Proteomes" id="UP001597013"/>
    </source>
</evidence>
<accession>A0ABW3N6J3</accession>
<dbReference type="RefSeq" id="WP_386127156.1">
    <property type="nucleotide sequence ID" value="NZ_JBHTJL010000003.1"/>
</dbReference>